<evidence type="ECO:0000256" key="10">
    <source>
        <dbReference type="ARBA" id="ARBA00023027"/>
    </source>
</evidence>
<dbReference type="NCBIfam" id="TIGR01302">
    <property type="entry name" value="IMP_dehydrog"/>
    <property type="match status" value="1"/>
</dbReference>
<dbReference type="GO" id="GO:0000166">
    <property type="term" value="F:nucleotide binding"/>
    <property type="evidence" value="ECO:0007669"/>
    <property type="project" value="UniProtKB-UniRule"/>
</dbReference>
<feature type="binding site" evidence="13 15">
    <location>
        <position position="311"/>
    </location>
    <ligand>
        <name>IMP</name>
        <dbReference type="ChEBI" id="CHEBI:58053"/>
    </ligand>
</feature>
<evidence type="ECO:0000256" key="4">
    <source>
        <dbReference type="ARBA" id="ARBA00022723"/>
    </source>
</evidence>
<feature type="binding site" description="in other chain" evidence="13 17">
    <location>
        <position position="310"/>
    </location>
    <ligand>
        <name>K(+)</name>
        <dbReference type="ChEBI" id="CHEBI:29103"/>
        <note>ligand shared between two tetrameric partners</note>
    </ligand>
</feature>
<dbReference type="CDD" id="cd04601">
    <property type="entry name" value="CBS_pair_IMPDH"/>
    <property type="match status" value="1"/>
</dbReference>
<dbReference type="InterPro" id="IPR046342">
    <property type="entry name" value="CBS_dom_sf"/>
</dbReference>
<feature type="binding site" evidence="13 15">
    <location>
        <begin position="369"/>
        <end position="370"/>
    </location>
    <ligand>
        <name>IMP</name>
        <dbReference type="ChEBI" id="CHEBI:58053"/>
    </ligand>
</feature>
<dbReference type="UniPathway" id="UPA00601">
    <property type="reaction ID" value="UER00295"/>
</dbReference>
<sequence length="497" mass="52733">MARITTETLIEGLTFDDVLLRPGHSEVLPSDVQIGTRLTRDIALNLPIIASAMDTVTEGRMAIAMAQNGGIGVIHRNLDPELQAEQVRLVKKYESGMVMNPITIHPDETLAEALALMKRHSISGIPVVERGPHGGKGKLVGILTNRDVRFANDPNQPVSELMTKDRLVTVREGVGQDEAKRLLHQFRIEKLLVVDDHYRCIGLVTVKDIEKQVAYPNAAKDSQGRLRVAAATTTGEGGFERSELLIDAGCDVIVVDTAHGHSAKVLEAVTRVKKLSNAVQVIAGNVATREGTKALIDAGADAVKVGIGPGSICTTRIVAGVGVPQLTAILEAVEAAHATGTPVIADGGIKYSGDLAKALAAGASCAMVGSLLAGTDETPGEVFLYQGRSYKSYRGMGSVGAMSRGSADRYFQQDIKDSMKLVPEGIEGQVGYKGPVAAVLHQLAGGLRAAMGYVGAATLTDFAERAEFIRITNAGLRESHVHDVTITRESPNYPTRS</sequence>
<dbReference type="InterPro" id="IPR001093">
    <property type="entry name" value="IMP_DH_GMPRt"/>
</dbReference>
<dbReference type="InterPro" id="IPR005990">
    <property type="entry name" value="IMP_DH"/>
</dbReference>
<evidence type="ECO:0000256" key="3">
    <source>
        <dbReference type="ARBA" id="ARBA00011881"/>
    </source>
</evidence>
<keyword evidence="10 13" id="KW-0520">NAD</keyword>
<keyword evidence="5" id="KW-0677">Repeat</keyword>
<comment type="catalytic activity">
    <reaction evidence="12 13 20">
        <text>IMP + NAD(+) + H2O = XMP + NADH + H(+)</text>
        <dbReference type="Rhea" id="RHEA:11708"/>
        <dbReference type="ChEBI" id="CHEBI:15377"/>
        <dbReference type="ChEBI" id="CHEBI:15378"/>
        <dbReference type="ChEBI" id="CHEBI:57464"/>
        <dbReference type="ChEBI" id="CHEBI:57540"/>
        <dbReference type="ChEBI" id="CHEBI:57945"/>
        <dbReference type="ChEBI" id="CHEBI:58053"/>
        <dbReference type="EC" id="1.1.1.205"/>
    </reaction>
</comment>
<evidence type="ECO:0000259" key="21">
    <source>
        <dbReference type="PROSITE" id="PS51371"/>
    </source>
</evidence>
<comment type="activity regulation">
    <text evidence="13">Mycophenolic acid (MPA) is a non-competitive inhibitor that prevents formation of the closed enzyme conformation by binding to the same site as the amobile flap. In contrast, mizoribine monophosphate (MZP) is a competitive inhibitor that induces the closed conformation. MPA is a potent inhibitor of mammalian IMPDHs but a poor inhibitor of the bacterial enzymes. MZP is a more potent inhibitor of bacterial IMPDH.</text>
</comment>
<feature type="active site" description="Proton acceptor" evidence="13 14">
    <location>
        <position position="409"/>
    </location>
</feature>
<feature type="active site" description="Thioimidate intermediate" evidence="13 14">
    <location>
        <position position="313"/>
    </location>
</feature>
<keyword evidence="6 13" id="KW-0332">GMP biosynthesis</keyword>
<keyword evidence="4 13" id="KW-0479">Metal-binding</keyword>
<dbReference type="InterPro" id="IPR000644">
    <property type="entry name" value="CBS_dom"/>
</dbReference>
<keyword evidence="11 18" id="KW-0129">CBS domain</keyword>
<dbReference type="SUPFAM" id="SSF54631">
    <property type="entry name" value="CBS-domain pair"/>
    <property type="match status" value="1"/>
</dbReference>
<reference evidence="22 23" key="1">
    <citation type="submission" date="2019-09" db="EMBL/GenBank/DDBJ databases">
        <title>Salinarimonas rosea gen. nov., sp. nov., a new member of the a-2 subgroup of the Proteobacteria.</title>
        <authorList>
            <person name="Liu J."/>
        </authorList>
    </citation>
    <scope>NUCLEOTIDE SEQUENCE [LARGE SCALE GENOMIC DNA]</scope>
    <source>
        <strain evidence="22 23">BN140002</strain>
    </source>
</reference>
<evidence type="ECO:0000256" key="2">
    <source>
        <dbReference type="ARBA" id="ARBA00005502"/>
    </source>
</evidence>
<evidence type="ECO:0000256" key="15">
    <source>
        <dbReference type="PIRSR" id="PIRSR000130-2"/>
    </source>
</evidence>
<evidence type="ECO:0000256" key="1">
    <source>
        <dbReference type="ARBA" id="ARBA00001958"/>
    </source>
</evidence>
<feature type="binding site" evidence="13 15">
    <location>
        <begin position="346"/>
        <end position="348"/>
    </location>
    <ligand>
        <name>IMP</name>
        <dbReference type="ChEBI" id="CHEBI:58053"/>
    </ligand>
</feature>
<feature type="binding site" evidence="13">
    <location>
        <position position="256"/>
    </location>
    <ligand>
        <name>NAD(+)</name>
        <dbReference type="ChEBI" id="CHEBI:57540"/>
    </ligand>
</feature>
<accession>A0A5B2V866</accession>
<evidence type="ECO:0000256" key="14">
    <source>
        <dbReference type="PIRSR" id="PIRSR000130-1"/>
    </source>
</evidence>
<feature type="binding site" evidence="13">
    <location>
        <position position="480"/>
    </location>
    <ligand>
        <name>K(+)</name>
        <dbReference type="ChEBI" id="CHEBI:29103"/>
        <note>ligand shared between two tetrameric partners</note>
    </ligand>
</feature>
<dbReference type="SMART" id="SM00116">
    <property type="entry name" value="CBS"/>
    <property type="match status" value="2"/>
</dbReference>
<dbReference type="PROSITE" id="PS51371">
    <property type="entry name" value="CBS"/>
    <property type="match status" value="2"/>
</dbReference>
<dbReference type="GO" id="GO:0006183">
    <property type="term" value="P:GTP biosynthetic process"/>
    <property type="evidence" value="ECO:0007669"/>
    <property type="project" value="TreeGrafter"/>
</dbReference>
<dbReference type="GO" id="GO:0046872">
    <property type="term" value="F:metal ion binding"/>
    <property type="evidence" value="ECO:0007669"/>
    <property type="project" value="UniProtKB-UniRule"/>
</dbReference>
<evidence type="ECO:0000256" key="17">
    <source>
        <dbReference type="PIRSR" id="PIRSR000130-4"/>
    </source>
</evidence>
<evidence type="ECO:0000256" key="8">
    <source>
        <dbReference type="ARBA" id="ARBA00022958"/>
    </source>
</evidence>
<comment type="cofactor">
    <cofactor evidence="1 13">
        <name>K(+)</name>
        <dbReference type="ChEBI" id="CHEBI:29103"/>
    </cofactor>
</comment>
<evidence type="ECO:0000256" key="7">
    <source>
        <dbReference type="ARBA" id="ARBA00022755"/>
    </source>
</evidence>
<dbReference type="SMART" id="SM01240">
    <property type="entry name" value="IMPDH"/>
    <property type="match status" value="1"/>
</dbReference>
<evidence type="ECO:0000256" key="13">
    <source>
        <dbReference type="HAMAP-Rule" id="MF_01964"/>
    </source>
</evidence>
<evidence type="ECO:0000313" key="23">
    <source>
        <dbReference type="Proteomes" id="UP000323142"/>
    </source>
</evidence>
<proteinExistence type="inferred from homology"/>
<comment type="pathway">
    <text evidence="13 20">Purine metabolism; XMP biosynthesis via de novo pathway; XMP from IMP: step 1/1.</text>
</comment>
<comment type="subunit">
    <text evidence="3 13">Homotetramer.</text>
</comment>
<feature type="binding site" evidence="16">
    <location>
        <begin position="256"/>
        <end position="258"/>
    </location>
    <ligand>
        <name>NAD(+)</name>
        <dbReference type="ChEBI" id="CHEBI:57540"/>
    </ligand>
</feature>
<comment type="similarity">
    <text evidence="2 13 19">Belongs to the IMPDH/GMPR family.</text>
</comment>
<feature type="binding site" evidence="13 15">
    <location>
        <begin position="393"/>
        <end position="397"/>
    </location>
    <ligand>
        <name>IMP</name>
        <dbReference type="ChEBI" id="CHEBI:58053"/>
    </ligand>
</feature>
<dbReference type="InterPro" id="IPR013785">
    <property type="entry name" value="Aldolase_TIM"/>
</dbReference>
<keyword evidence="7 13" id="KW-0658">Purine biosynthesis</keyword>
<evidence type="ECO:0000256" key="19">
    <source>
        <dbReference type="RuleBase" id="RU003927"/>
    </source>
</evidence>
<feature type="binding site" evidence="13">
    <location>
        <position position="478"/>
    </location>
    <ligand>
        <name>K(+)</name>
        <dbReference type="ChEBI" id="CHEBI:29103"/>
        <note>ligand shared between two tetrameric partners</note>
    </ligand>
</feature>
<gene>
    <name evidence="13 22" type="primary">guaB</name>
    <name evidence="22" type="ORF">F0L46_20665</name>
</gene>
<dbReference type="AlphaFoldDB" id="A0A5B2V866"/>
<feature type="binding site" evidence="13 16">
    <location>
        <begin position="306"/>
        <end position="308"/>
    </location>
    <ligand>
        <name>NAD(+)</name>
        <dbReference type="ChEBI" id="CHEBI:57540"/>
    </ligand>
</feature>
<keyword evidence="23" id="KW-1185">Reference proteome</keyword>
<evidence type="ECO:0000256" key="20">
    <source>
        <dbReference type="RuleBase" id="RU003928"/>
    </source>
</evidence>
<evidence type="ECO:0000256" key="18">
    <source>
        <dbReference type="PROSITE-ProRule" id="PRU00703"/>
    </source>
</evidence>
<evidence type="ECO:0000313" key="22">
    <source>
        <dbReference type="EMBL" id="KAA2235161.1"/>
    </source>
</evidence>
<keyword evidence="9 13" id="KW-0560">Oxidoreductase</keyword>
<evidence type="ECO:0000256" key="12">
    <source>
        <dbReference type="ARBA" id="ARBA00048028"/>
    </source>
</evidence>
<dbReference type="Gene3D" id="3.20.20.70">
    <property type="entry name" value="Aldolase class I"/>
    <property type="match status" value="1"/>
</dbReference>
<feature type="binding site" description="in other chain" evidence="13 17">
    <location>
        <position position="308"/>
    </location>
    <ligand>
        <name>K(+)</name>
        <dbReference type="ChEBI" id="CHEBI:29103"/>
        <note>ligand shared between two tetrameric partners</note>
    </ligand>
</feature>
<dbReference type="GO" id="GO:0003938">
    <property type="term" value="F:IMP dehydrogenase activity"/>
    <property type="evidence" value="ECO:0007669"/>
    <property type="project" value="UniProtKB-UniRule"/>
</dbReference>
<dbReference type="PANTHER" id="PTHR11911">
    <property type="entry name" value="INOSINE-5-MONOPHOSPHATE DEHYDROGENASE RELATED"/>
    <property type="match status" value="1"/>
</dbReference>
<dbReference type="SUPFAM" id="SSF51412">
    <property type="entry name" value="Inosine monophosphate dehydrogenase (IMPDH)"/>
    <property type="match status" value="1"/>
</dbReference>
<reference evidence="22 23" key="2">
    <citation type="submission" date="2019-09" db="EMBL/GenBank/DDBJ databases">
        <authorList>
            <person name="Jin C."/>
        </authorList>
    </citation>
    <scope>NUCLEOTIDE SEQUENCE [LARGE SCALE GENOMIC DNA]</scope>
    <source>
        <strain evidence="22 23">BN140002</strain>
    </source>
</reference>
<dbReference type="Pfam" id="PF00571">
    <property type="entry name" value="CBS"/>
    <property type="match status" value="2"/>
</dbReference>
<evidence type="ECO:0000256" key="6">
    <source>
        <dbReference type="ARBA" id="ARBA00022749"/>
    </source>
</evidence>
<feature type="domain" description="CBS" evidence="21">
    <location>
        <begin position="162"/>
        <end position="222"/>
    </location>
</feature>
<feature type="binding site" evidence="13">
    <location>
        <position position="479"/>
    </location>
    <ligand>
        <name>K(+)</name>
        <dbReference type="ChEBI" id="CHEBI:29103"/>
        <note>ligand shared between two tetrameric partners</note>
    </ligand>
</feature>
<keyword evidence="8 13" id="KW-0630">Potassium</keyword>
<dbReference type="OrthoDB" id="9805398at2"/>
<dbReference type="HAMAP" id="MF_01964">
    <property type="entry name" value="IMPDH"/>
    <property type="match status" value="1"/>
</dbReference>
<dbReference type="CDD" id="cd00381">
    <property type="entry name" value="IMPDH"/>
    <property type="match status" value="1"/>
</dbReference>
<organism evidence="22 23">
    <name type="scientific">Salinarimonas soli</name>
    <dbReference type="NCBI Taxonomy" id="1638099"/>
    <lineage>
        <taxon>Bacteria</taxon>
        <taxon>Pseudomonadati</taxon>
        <taxon>Pseudomonadota</taxon>
        <taxon>Alphaproteobacteria</taxon>
        <taxon>Hyphomicrobiales</taxon>
        <taxon>Salinarimonadaceae</taxon>
        <taxon>Salinarimonas</taxon>
    </lineage>
</organism>
<comment type="caution">
    <text evidence="13">Lacks conserved residue(s) required for the propagation of feature annotation.</text>
</comment>
<feature type="binding site" description="in other chain" evidence="13 17">
    <location>
        <position position="313"/>
    </location>
    <ligand>
        <name>K(+)</name>
        <dbReference type="ChEBI" id="CHEBI:29103"/>
        <note>ligand shared between two tetrameric partners</note>
    </ligand>
</feature>
<comment type="caution">
    <text evidence="22">The sequence shown here is derived from an EMBL/GenBank/DDBJ whole genome shotgun (WGS) entry which is preliminary data.</text>
</comment>
<feature type="binding site" evidence="13 15">
    <location>
        <position position="424"/>
    </location>
    <ligand>
        <name>IMP</name>
        <dbReference type="ChEBI" id="CHEBI:58053"/>
    </ligand>
</feature>
<evidence type="ECO:0000256" key="11">
    <source>
        <dbReference type="ARBA" id="ARBA00023122"/>
    </source>
</evidence>
<name>A0A5B2V866_9HYPH</name>
<dbReference type="PROSITE" id="PS00487">
    <property type="entry name" value="IMP_DH_GMP_RED"/>
    <property type="match status" value="1"/>
</dbReference>
<evidence type="ECO:0000256" key="9">
    <source>
        <dbReference type="ARBA" id="ARBA00023002"/>
    </source>
</evidence>
<dbReference type="EMBL" id="VUOA01000037">
    <property type="protein sequence ID" value="KAA2235161.1"/>
    <property type="molecule type" value="Genomic_DNA"/>
</dbReference>
<dbReference type="Pfam" id="PF00478">
    <property type="entry name" value="IMPDH"/>
    <property type="match status" value="1"/>
</dbReference>
<feature type="domain" description="CBS" evidence="21">
    <location>
        <begin position="97"/>
        <end position="160"/>
    </location>
</feature>
<dbReference type="Proteomes" id="UP000323142">
    <property type="component" value="Unassembled WGS sequence"/>
</dbReference>
<comment type="function">
    <text evidence="13">Catalyzes the conversion of inosine 5'-phosphate (IMP) to xanthosine 5'-phosphate (XMP), the first committed and rate-limiting step in the de novo synthesis of guanine nucleotides, and therefore plays an important role in the regulation of cell growth.</text>
</comment>
<dbReference type="FunFam" id="3.20.20.70:FF:000003">
    <property type="entry name" value="GMP reductase"/>
    <property type="match status" value="1"/>
</dbReference>
<dbReference type="InterPro" id="IPR015875">
    <property type="entry name" value="IMP_DH/GMP_Rdtase_CS"/>
</dbReference>
<dbReference type="RefSeq" id="WP_149821116.1">
    <property type="nucleotide sequence ID" value="NZ_VUOA01000037.1"/>
</dbReference>
<protein>
    <recommendedName>
        <fullName evidence="13 20">Inosine-5'-monophosphate dehydrogenase</fullName>
        <shortName evidence="13">IMP dehydrogenase</shortName>
        <shortName evidence="13">IMPD</shortName>
        <shortName evidence="13">IMPDH</shortName>
        <ecNumber evidence="13 20">1.1.1.205</ecNumber>
    </recommendedName>
</protein>
<evidence type="ECO:0000256" key="16">
    <source>
        <dbReference type="PIRSR" id="PIRSR000130-3"/>
    </source>
</evidence>
<evidence type="ECO:0000256" key="5">
    <source>
        <dbReference type="ARBA" id="ARBA00022737"/>
    </source>
</evidence>
<dbReference type="GO" id="GO:0006177">
    <property type="term" value="P:GMP biosynthetic process"/>
    <property type="evidence" value="ECO:0007669"/>
    <property type="project" value="UniProtKB-UniRule"/>
</dbReference>
<dbReference type="EC" id="1.1.1.205" evidence="13 20"/>
<dbReference type="PIRSF" id="PIRSF000130">
    <property type="entry name" value="IMPDH"/>
    <property type="match status" value="1"/>
</dbReference>
<dbReference type="PANTHER" id="PTHR11911:SF111">
    <property type="entry name" value="INOSINE-5'-MONOPHOSPHATE DEHYDROGENASE"/>
    <property type="match status" value="1"/>
</dbReference>